<dbReference type="EMBL" id="BONJ01000004">
    <property type="protein sequence ID" value="GIG13148.1"/>
    <property type="molecule type" value="Genomic_DNA"/>
</dbReference>
<comment type="caution">
    <text evidence="2">The sequence shown here is derived from an EMBL/GenBank/DDBJ whole genome shotgun (WGS) entry which is preliminary data.</text>
</comment>
<dbReference type="Proteomes" id="UP000660339">
    <property type="component" value="Unassembled WGS sequence"/>
</dbReference>
<sequence length="99" mass="10648">MARSAAPTRKGVRLTVLGPPNCRPRTETVVQGFGVNYAWLASAVRNYIERPNTVPPSAPKPNCTASGRSSARMPSPRPGKHCSGPVNRPRRPDLSGRDS</sequence>
<organism evidence="2 3">
    <name type="scientific">Catellatospora methionotrophica</name>
    <dbReference type="NCBI Taxonomy" id="121620"/>
    <lineage>
        <taxon>Bacteria</taxon>
        <taxon>Bacillati</taxon>
        <taxon>Actinomycetota</taxon>
        <taxon>Actinomycetes</taxon>
        <taxon>Micromonosporales</taxon>
        <taxon>Micromonosporaceae</taxon>
        <taxon>Catellatospora</taxon>
    </lineage>
</organism>
<name>A0A8J3L2F9_9ACTN</name>
<evidence type="ECO:0000313" key="2">
    <source>
        <dbReference type="EMBL" id="GIG13148.1"/>
    </source>
</evidence>
<accession>A0A8J3L2F9</accession>
<dbReference type="AlphaFoldDB" id="A0A8J3L2F9"/>
<evidence type="ECO:0000313" key="3">
    <source>
        <dbReference type="Proteomes" id="UP000660339"/>
    </source>
</evidence>
<feature type="compositionally biased region" description="Basic and acidic residues" evidence="1">
    <location>
        <begin position="90"/>
        <end position="99"/>
    </location>
</feature>
<feature type="region of interest" description="Disordered" evidence="1">
    <location>
        <begin position="51"/>
        <end position="99"/>
    </location>
</feature>
<gene>
    <name evidence="2" type="ORF">Cme02nite_14800</name>
</gene>
<evidence type="ECO:0000256" key="1">
    <source>
        <dbReference type="SAM" id="MobiDB-lite"/>
    </source>
</evidence>
<keyword evidence="3" id="KW-1185">Reference proteome</keyword>
<proteinExistence type="predicted"/>
<reference evidence="2" key="1">
    <citation type="submission" date="2021-01" db="EMBL/GenBank/DDBJ databases">
        <title>Whole genome shotgun sequence of Catellatospora methionotrophica NBRC 14553.</title>
        <authorList>
            <person name="Komaki H."/>
            <person name="Tamura T."/>
        </authorList>
    </citation>
    <scope>NUCLEOTIDE SEQUENCE</scope>
    <source>
        <strain evidence="2">NBRC 14553</strain>
    </source>
</reference>
<protein>
    <submittedName>
        <fullName evidence="2">Uncharacterized protein</fullName>
    </submittedName>
</protein>